<evidence type="ECO:0000256" key="1">
    <source>
        <dbReference type="SAM" id="Phobius"/>
    </source>
</evidence>
<dbReference type="AlphaFoldDB" id="A0AAU9KB90"/>
<comment type="caution">
    <text evidence="2">The sequence shown here is derived from an EMBL/GenBank/DDBJ whole genome shotgun (WGS) entry which is preliminary data.</text>
</comment>
<reference evidence="2" key="1">
    <citation type="submission" date="2021-09" db="EMBL/GenBank/DDBJ databases">
        <authorList>
            <consortium name="AG Swart"/>
            <person name="Singh M."/>
            <person name="Singh A."/>
            <person name="Seah K."/>
            <person name="Emmerich C."/>
        </authorList>
    </citation>
    <scope>NUCLEOTIDE SEQUENCE</scope>
    <source>
        <strain evidence="2">ATCC30299</strain>
    </source>
</reference>
<gene>
    <name evidence="2" type="ORF">BSTOLATCC_MIC66186</name>
</gene>
<evidence type="ECO:0000313" key="3">
    <source>
        <dbReference type="Proteomes" id="UP001162131"/>
    </source>
</evidence>
<name>A0AAU9KB90_9CILI</name>
<evidence type="ECO:0000313" key="2">
    <source>
        <dbReference type="EMBL" id="CAG9336308.1"/>
    </source>
</evidence>
<feature type="transmembrane region" description="Helical" evidence="1">
    <location>
        <begin position="185"/>
        <end position="210"/>
    </location>
</feature>
<organism evidence="2 3">
    <name type="scientific">Blepharisma stoltei</name>
    <dbReference type="NCBI Taxonomy" id="1481888"/>
    <lineage>
        <taxon>Eukaryota</taxon>
        <taxon>Sar</taxon>
        <taxon>Alveolata</taxon>
        <taxon>Ciliophora</taxon>
        <taxon>Postciliodesmatophora</taxon>
        <taxon>Heterotrichea</taxon>
        <taxon>Heterotrichida</taxon>
        <taxon>Blepharismidae</taxon>
        <taxon>Blepharisma</taxon>
    </lineage>
</organism>
<keyword evidence="3" id="KW-1185">Reference proteome</keyword>
<proteinExistence type="predicted"/>
<dbReference type="EMBL" id="CAJZBQ010000064">
    <property type="protein sequence ID" value="CAG9336308.1"/>
    <property type="molecule type" value="Genomic_DNA"/>
</dbReference>
<keyword evidence="1" id="KW-0472">Membrane</keyword>
<sequence length="272" mass="30283">MMSVTLKNYGSTCVGNGDLCFQAIFYEINGITGTWSRERCQAMSNGDCQISMRCEDCSIKYEGSIAFTMDDTNAYTSGYTINFTSTSSIPGKTSSYQTSVLPSQNYVFLGTTPTTIYFTMIPSFYIDKSNDANYTGYHVTLEKLPDKGSQLKSYELGMGFSNYLSVVLSIDNNGLVTTRNYNQTLVVLIATLIGSVFGILSAVGGAMRLVEKRWIKYKKKLKLKSYSIGVESIQNTEIGSIRRSGSRSEPDTCMISSDEELNKFKLFLNKYF</sequence>
<dbReference type="Proteomes" id="UP001162131">
    <property type="component" value="Unassembled WGS sequence"/>
</dbReference>
<accession>A0AAU9KB90</accession>
<keyword evidence="1" id="KW-0812">Transmembrane</keyword>
<keyword evidence="1" id="KW-1133">Transmembrane helix</keyword>
<protein>
    <submittedName>
        <fullName evidence="2">Uncharacterized protein</fullName>
    </submittedName>
</protein>